<keyword evidence="1" id="KW-0472">Membrane</keyword>
<dbReference type="InterPro" id="IPR012902">
    <property type="entry name" value="N_methyl_site"/>
</dbReference>
<evidence type="ECO:0000313" key="2">
    <source>
        <dbReference type="EMBL" id="MDQ8195859.1"/>
    </source>
</evidence>
<proteinExistence type="predicted"/>
<dbReference type="InterPro" id="IPR045584">
    <property type="entry name" value="Pilin-like"/>
</dbReference>
<evidence type="ECO:0000313" key="3">
    <source>
        <dbReference type="Proteomes" id="UP001243717"/>
    </source>
</evidence>
<gene>
    <name evidence="2" type="ORF">QEH59_15605</name>
</gene>
<dbReference type="RefSeq" id="WP_308986307.1">
    <property type="nucleotide sequence ID" value="NZ_JARXIC010000035.1"/>
</dbReference>
<dbReference type="SUPFAM" id="SSF54523">
    <property type="entry name" value="Pili subunits"/>
    <property type="match status" value="1"/>
</dbReference>
<dbReference type="Proteomes" id="UP001243717">
    <property type="component" value="Unassembled WGS sequence"/>
</dbReference>
<feature type="transmembrane region" description="Helical" evidence="1">
    <location>
        <begin position="57"/>
        <end position="80"/>
    </location>
</feature>
<name>A0ABU1AMF8_9BACT</name>
<dbReference type="NCBIfam" id="TIGR02532">
    <property type="entry name" value="IV_pilin_GFxxxE"/>
    <property type="match status" value="1"/>
</dbReference>
<keyword evidence="3" id="KW-1185">Reference proteome</keyword>
<evidence type="ECO:0000256" key="1">
    <source>
        <dbReference type="SAM" id="Phobius"/>
    </source>
</evidence>
<organism evidence="2 3">
    <name type="scientific">Thalassobacterium sedimentorum</name>
    <dbReference type="NCBI Taxonomy" id="3041258"/>
    <lineage>
        <taxon>Bacteria</taxon>
        <taxon>Pseudomonadati</taxon>
        <taxon>Verrucomicrobiota</taxon>
        <taxon>Opitutia</taxon>
        <taxon>Puniceicoccales</taxon>
        <taxon>Coraliomargaritaceae</taxon>
        <taxon>Thalassobacterium</taxon>
    </lineage>
</organism>
<reference evidence="2 3" key="1">
    <citation type="submission" date="2023-04" db="EMBL/GenBank/DDBJ databases">
        <title>A novel bacteria isolated from coastal sediment.</title>
        <authorList>
            <person name="Liu X.-J."/>
            <person name="Du Z.-J."/>
        </authorList>
    </citation>
    <scope>NUCLEOTIDE SEQUENCE [LARGE SCALE GENOMIC DNA]</scope>
    <source>
        <strain evidence="2 3">SDUM461004</strain>
    </source>
</reference>
<dbReference type="EMBL" id="JARXIC010000035">
    <property type="protein sequence ID" value="MDQ8195859.1"/>
    <property type="molecule type" value="Genomic_DNA"/>
</dbReference>
<keyword evidence="1" id="KW-1133">Transmembrane helix</keyword>
<sequence length="311" mass="34583">MKPTSKKETIKITQSTYNRIVNNNDIYVTKKPNKEIRSHYQKESKAIKQIYTHATGFSLIEILAAISIVGILGCIIFGAVGELREQAQMTHEVAAGKTLINGYLLHANDHQGKLMPGLDRTGGQPNNPVTHNGRSINFGEAPHRYPWRLLPYLDDTLEGSILLNGNDEQIIERFGAQGSMYDYGVSLIPAMGMNFHYLGGIRDSSGQMEIDLDEAITSLYNIDRPILAFASAGASGIDLGLKEKLKGWHKITSPDQMMWSNLPTGEESRPQDYGNIDTRYNNKAVCVFIDGSVQALTIEELRDTSLWKNNP</sequence>
<protein>
    <submittedName>
        <fullName evidence="2">Prepilin-type N-terminal cleavage/methylation domain-containing protein</fullName>
    </submittedName>
</protein>
<comment type="caution">
    <text evidence="2">The sequence shown here is derived from an EMBL/GenBank/DDBJ whole genome shotgun (WGS) entry which is preliminary data.</text>
</comment>
<keyword evidence="1" id="KW-0812">Transmembrane</keyword>
<accession>A0ABU1AMF8</accession>